<dbReference type="PANTHER" id="PTHR23422">
    <property type="entry name" value="DIPEPTIDYL PEPTIDASE III-RELATED"/>
    <property type="match status" value="1"/>
</dbReference>
<keyword evidence="1" id="KW-0479">Metal-binding</keyword>
<dbReference type="STRING" id="1548547.BA177_14725"/>
<dbReference type="EMBL" id="CP016268">
    <property type="protein sequence ID" value="ANO52273.1"/>
    <property type="molecule type" value="Genomic_DNA"/>
</dbReference>
<keyword evidence="2 4" id="KW-0378">Hydrolase</keyword>
<dbReference type="PANTHER" id="PTHR23422:SF9">
    <property type="entry name" value="ZN-DEPENDENT HYDROLASE"/>
    <property type="match status" value="1"/>
</dbReference>
<name>A0A193LIK0_9GAMM</name>
<accession>A0A193LIK0</accession>
<sequence>MNKTLSLRQTGALIVMSFALAACGQKDTTAVDAPSAAASAPVATKEAAPAVAAPRPDVYASFPLTADVSHLSDQQREMLRLMIEASDIMDDLFWRQAFRDDWRQWLAGIDDPQEKRFAAINYGPWDRLADEQPFMEGFGAKPLGANLYPADITREEFDAWDQPGKDGLYTLVRRDENGKLQLVPYHVAYAEELARAAVLLQQAAELAEDEGFSNYLRLRADALVTGEFQASDMAWMDVKTNAVELVIGPIESYEDRLYGYRTAYESYVLLKDAEWSERLARFAAFLPDLQRGLPVADAYKAETPGTDSDLNAYDVVYYAGHSNAGSKTIAINLPNDEQVQLAKGTRRLQLKNAMQAKFEKILQPIAGILMDESQRQHITFDAFFANTMFHEVAHGLGIKNTIDGSRTVRAALKDVASSMEEGKADILGLYMISRLHAAGELGDIDLRDNYVTFMAGIFRSVRFGASSAHGKANMVRFNFFADHGAFVRDEVSGTYKVDFERMEEAMASLSDLLLTLQGDGDYDGANRLTNETGVIRPTLQRDLDRLTEANIPVDIIFDQGVQVLGLD</sequence>
<dbReference type="GO" id="GO:0046872">
    <property type="term" value="F:metal ion binding"/>
    <property type="evidence" value="ECO:0007669"/>
    <property type="project" value="UniProtKB-KW"/>
</dbReference>
<gene>
    <name evidence="4" type="ORF">BA177_14725</name>
</gene>
<dbReference type="Pfam" id="PF03571">
    <property type="entry name" value="Peptidase_M49"/>
    <property type="match status" value="1"/>
</dbReference>
<keyword evidence="3" id="KW-0732">Signal</keyword>
<organism evidence="4 5">
    <name type="scientific">Woeseia oceani</name>
    <dbReference type="NCBI Taxonomy" id="1548547"/>
    <lineage>
        <taxon>Bacteria</taxon>
        <taxon>Pseudomonadati</taxon>
        <taxon>Pseudomonadota</taxon>
        <taxon>Gammaproteobacteria</taxon>
        <taxon>Woeseiales</taxon>
        <taxon>Woeseiaceae</taxon>
        <taxon>Woeseia</taxon>
    </lineage>
</organism>
<evidence type="ECO:0000313" key="5">
    <source>
        <dbReference type="Proteomes" id="UP000092695"/>
    </source>
</evidence>
<feature type="chain" id="PRO_5008260265" evidence="3">
    <location>
        <begin position="22"/>
        <end position="567"/>
    </location>
</feature>
<keyword evidence="5" id="KW-1185">Reference proteome</keyword>
<dbReference type="PROSITE" id="PS51257">
    <property type="entry name" value="PROKAR_LIPOPROTEIN"/>
    <property type="match status" value="1"/>
</dbReference>
<dbReference type="KEGG" id="woc:BA177_14725"/>
<dbReference type="GO" id="GO:0005737">
    <property type="term" value="C:cytoplasm"/>
    <property type="evidence" value="ECO:0007669"/>
    <property type="project" value="TreeGrafter"/>
</dbReference>
<proteinExistence type="predicted"/>
<dbReference type="Proteomes" id="UP000092695">
    <property type="component" value="Chromosome"/>
</dbReference>
<feature type="signal peptide" evidence="3">
    <location>
        <begin position="1"/>
        <end position="21"/>
    </location>
</feature>
<protein>
    <submittedName>
        <fullName evidence="4">Zn-dependent hydrolase</fullName>
    </submittedName>
</protein>
<reference evidence="4 5" key="1">
    <citation type="submission" date="2016-06" db="EMBL/GenBank/DDBJ databases">
        <title>Complete genome sequence of a deep-branching marine Gamma Proteobacterium Woeseia oceani type strain XK5.</title>
        <authorList>
            <person name="Mu D."/>
            <person name="Du Z."/>
        </authorList>
    </citation>
    <scope>NUCLEOTIDE SEQUENCE [LARGE SCALE GENOMIC DNA]</scope>
    <source>
        <strain evidence="4 5">XK5</strain>
    </source>
</reference>
<evidence type="ECO:0000256" key="1">
    <source>
        <dbReference type="ARBA" id="ARBA00022723"/>
    </source>
</evidence>
<dbReference type="RefSeq" id="WP_068617426.1">
    <property type="nucleotide sequence ID" value="NZ_CP016268.1"/>
</dbReference>
<evidence type="ECO:0000256" key="2">
    <source>
        <dbReference type="ARBA" id="ARBA00022801"/>
    </source>
</evidence>
<dbReference type="AlphaFoldDB" id="A0A193LIK0"/>
<dbReference type="Gene3D" id="3.30.540.30">
    <property type="match status" value="1"/>
</dbReference>
<evidence type="ECO:0000313" key="4">
    <source>
        <dbReference type="EMBL" id="ANO52273.1"/>
    </source>
</evidence>
<dbReference type="InterPro" id="IPR039461">
    <property type="entry name" value="Peptidase_M49"/>
</dbReference>
<dbReference type="GO" id="GO:0008239">
    <property type="term" value="F:dipeptidyl-peptidase activity"/>
    <property type="evidence" value="ECO:0007669"/>
    <property type="project" value="TreeGrafter"/>
</dbReference>
<evidence type="ECO:0000256" key="3">
    <source>
        <dbReference type="SAM" id="SignalP"/>
    </source>
</evidence>